<dbReference type="Pfam" id="PF07332">
    <property type="entry name" value="Phage_holin_3_6"/>
    <property type="match status" value="1"/>
</dbReference>
<feature type="transmembrane region" description="Helical" evidence="2">
    <location>
        <begin position="47"/>
        <end position="69"/>
    </location>
</feature>
<name>A0A934HM34_9RHOB</name>
<evidence type="ECO:0000256" key="1">
    <source>
        <dbReference type="SAM" id="MobiDB-lite"/>
    </source>
</evidence>
<gene>
    <name evidence="3" type="ORF">JAO82_05920</name>
</gene>
<accession>A0A934HM34</accession>
<keyword evidence="2" id="KW-0472">Membrane</keyword>
<dbReference type="Proteomes" id="UP000613255">
    <property type="component" value="Unassembled WGS sequence"/>
</dbReference>
<keyword evidence="2" id="KW-1133">Transmembrane helix</keyword>
<sequence>MFARVEQKVTRVARKTALGTGAALALLVGIAFLTAAAWIYIAATTDTFIAALVLGAIYLGLGFVLLGLASSRERGGSDPAGVKTAPETNAEAPSNLPPLAQAFIYGIEAGAAAKRRKPKP</sequence>
<evidence type="ECO:0000313" key="3">
    <source>
        <dbReference type="EMBL" id="MBI6629416.1"/>
    </source>
</evidence>
<proteinExistence type="predicted"/>
<feature type="region of interest" description="Disordered" evidence="1">
    <location>
        <begin position="72"/>
        <end position="95"/>
    </location>
</feature>
<evidence type="ECO:0000256" key="2">
    <source>
        <dbReference type="SAM" id="Phobius"/>
    </source>
</evidence>
<comment type="caution">
    <text evidence="3">The sequence shown here is derived from an EMBL/GenBank/DDBJ whole genome shotgun (WGS) entry which is preliminary data.</text>
</comment>
<reference evidence="3" key="1">
    <citation type="submission" date="2020-12" db="EMBL/GenBank/DDBJ databases">
        <title>Pontibaca salina gen. nov., sp. nov., isolated from marine sediment.</title>
        <authorList>
            <person name="Bo J."/>
            <person name="Wang S."/>
            <person name="Song X."/>
            <person name="Du Z."/>
        </authorList>
    </citation>
    <scope>NUCLEOTIDE SEQUENCE</scope>
    <source>
        <strain evidence="3">S1109L</strain>
    </source>
</reference>
<evidence type="ECO:0000313" key="4">
    <source>
        <dbReference type="Proteomes" id="UP000613255"/>
    </source>
</evidence>
<dbReference type="EMBL" id="JAEIJD010000003">
    <property type="protein sequence ID" value="MBI6629416.1"/>
    <property type="molecule type" value="Genomic_DNA"/>
</dbReference>
<organism evidence="3 4">
    <name type="scientific">Pontibaca salina</name>
    <dbReference type="NCBI Taxonomy" id="2795731"/>
    <lineage>
        <taxon>Bacteria</taxon>
        <taxon>Pseudomonadati</taxon>
        <taxon>Pseudomonadota</taxon>
        <taxon>Alphaproteobacteria</taxon>
        <taxon>Rhodobacterales</taxon>
        <taxon>Roseobacteraceae</taxon>
        <taxon>Pontibaca</taxon>
    </lineage>
</organism>
<dbReference type="AlphaFoldDB" id="A0A934HM34"/>
<keyword evidence="4" id="KW-1185">Reference proteome</keyword>
<protein>
    <submittedName>
        <fullName evidence="3">Phage holin family protein</fullName>
    </submittedName>
</protein>
<feature type="transmembrane region" description="Helical" evidence="2">
    <location>
        <begin position="21"/>
        <end position="41"/>
    </location>
</feature>
<keyword evidence="2" id="KW-0812">Transmembrane</keyword>
<dbReference type="InterPro" id="IPR009937">
    <property type="entry name" value="Phage_holin_3_6"/>
</dbReference>
<dbReference type="RefSeq" id="WP_198685436.1">
    <property type="nucleotide sequence ID" value="NZ_JAEIJD010000003.1"/>
</dbReference>